<gene>
    <name evidence="2" type="ORF">ACFQ2J_02500</name>
</gene>
<organism evidence="2 3">
    <name type="scientific">Thalassobacillus hwangdonensis</name>
    <dbReference type="NCBI Taxonomy" id="546108"/>
    <lineage>
        <taxon>Bacteria</taxon>
        <taxon>Bacillati</taxon>
        <taxon>Bacillota</taxon>
        <taxon>Bacilli</taxon>
        <taxon>Bacillales</taxon>
        <taxon>Bacillaceae</taxon>
        <taxon>Thalassobacillus</taxon>
    </lineage>
</organism>
<comment type="caution">
    <text evidence="2">The sequence shown here is derived from an EMBL/GenBank/DDBJ whole genome shotgun (WGS) entry which is preliminary data.</text>
</comment>
<accession>A0ABW3KZ27</accession>
<name>A0ABW3KZ27_9BACI</name>
<dbReference type="Proteomes" id="UP001596990">
    <property type="component" value="Unassembled WGS sequence"/>
</dbReference>
<sequence length="474" mass="53879">MNGMLRGFVLGSLVMSGMAALLLIYQWTMFSSTSDGKGLAPTVEEQFDIEVEGGLAHIVQEISGLEPGQSYSLIMEDVHKDFKCELDLNKPCLLEDGEERKLVTTGNNGKLIFTYQFPIPDELVMKDWAIQLMNGDERIQGKVDVTLKAVGDRVKAWETNGLQQAAINKEYVDFYRWIKKEHGTPSLIHYDPDHLKLWKKDEFVLLYPSSSQLESEQLQELGKLASEYEDQVIVASENEKGISLEEIGNGVLSNQAFYQELTDPWTPLTEEERQAAHVISDAIHPTDEPKGNRMSTMTEMVTKAFGDEELGQLEALLIDGVQQKSFVNELDEALSTVKQMPTTFFAGNQASSEVIPLYFYDQRQVVWKEKVLPWRTISREGESFYPLGGVASAAGMEVIPIPEDRSYIVEYDNRSYRFYEQSETFITDEERFGLTEEAIIRVNEEIYIREQLIGDLFDIRLNESEDAIVMIPKK</sequence>
<evidence type="ECO:0000313" key="3">
    <source>
        <dbReference type="Proteomes" id="UP001596990"/>
    </source>
</evidence>
<keyword evidence="3" id="KW-1185">Reference proteome</keyword>
<evidence type="ECO:0000256" key="1">
    <source>
        <dbReference type="SAM" id="Phobius"/>
    </source>
</evidence>
<proteinExistence type="predicted"/>
<evidence type="ECO:0000313" key="2">
    <source>
        <dbReference type="EMBL" id="MFD1018058.1"/>
    </source>
</evidence>
<keyword evidence="1" id="KW-0812">Transmembrane</keyword>
<keyword evidence="1" id="KW-0472">Membrane</keyword>
<evidence type="ECO:0008006" key="4">
    <source>
        <dbReference type="Google" id="ProtNLM"/>
    </source>
</evidence>
<dbReference type="EMBL" id="JBHTKL010000001">
    <property type="protein sequence ID" value="MFD1018058.1"/>
    <property type="molecule type" value="Genomic_DNA"/>
</dbReference>
<protein>
    <recommendedName>
        <fullName evidence="4">Copper amine oxidase-like N-terminal domain-containing protein</fullName>
    </recommendedName>
</protein>
<keyword evidence="1" id="KW-1133">Transmembrane helix</keyword>
<reference evidence="3" key="1">
    <citation type="journal article" date="2019" name="Int. J. Syst. Evol. Microbiol.">
        <title>The Global Catalogue of Microorganisms (GCM) 10K type strain sequencing project: providing services to taxonomists for standard genome sequencing and annotation.</title>
        <authorList>
            <consortium name="The Broad Institute Genomics Platform"/>
            <consortium name="The Broad Institute Genome Sequencing Center for Infectious Disease"/>
            <person name="Wu L."/>
            <person name="Ma J."/>
        </authorList>
    </citation>
    <scope>NUCLEOTIDE SEQUENCE [LARGE SCALE GENOMIC DNA]</scope>
    <source>
        <strain evidence="3">CCUG 56607</strain>
    </source>
</reference>
<feature type="transmembrane region" description="Helical" evidence="1">
    <location>
        <begin position="7"/>
        <end position="27"/>
    </location>
</feature>